<evidence type="ECO:0000313" key="2">
    <source>
        <dbReference type="Proteomes" id="UP000799440"/>
    </source>
</evidence>
<accession>A0A6A6V7U8</accession>
<reference evidence="1" key="1">
    <citation type="journal article" date="2020" name="Stud. Mycol.">
        <title>101 Dothideomycetes genomes: a test case for predicting lifestyles and emergence of pathogens.</title>
        <authorList>
            <person name="Haridas S."/>
            <person name="Albert R."/>
            <person name="Binder M."/>
            <person name="Bloem J."/>
            <person name="Labutti K."/>
            <person name="Salamov A."/>
            <person name="Andreopoulos B."/>
            <person name="Baker S."/>
            <person name="Barry K."/>
            <person name="Bills G."/>
            <person name="Bluhm B."/>
            <person name="Cannon C."/>
            <person name="Castanera R."/>
            <person name="Culley D."/>
            <person name="Daum C."/>
            <person name="Ezra D."/>
            <person name="Gonzalez J."/>
            <person name="Henrissat B."/>
            <person name="Kuo A."/>
            <person name="Liang C."/>
            <person name="Lipzen A."/>
            <person name="Lutzoni F."/>
            <person name="Magnuson J."/>
            <person name="Mondo S."/>
            <person name="Nolan M."/>
            <person name="Ohm R."/>
            <person name="Pangilinan J."/>
            <person name="Park H.-J."/>
            <person name="Ramirez L."/>
            <person name="Alfaro M."/>
            <person name="Sun H."/>
            <person name="Tritt A."/>
            <person name="Yoshinaga Y."/>
            <person name="Zwiers L.-H."/>
            <person name="Turgeon B."/>
            <person name="Goodwin S."/>
            <person name="Spatafora J."/>
            <person name="Crous P."/>
            <person name="Grigoriev I."/>
        </authorList>
    </citation>
    <scope>NUCLEOTIDE SEQUENCE</scope>
    <source>
        <strain evidence="1">CBS 119925</strain>
    </source>
</reference>
<proteinExistence type="predicted"/>
<name>A0A6A6V7U8_9PLEO</name>
<organism evidence="1 2">
    <name type="scientific">Sporormia fimetaria CBS 119925</name>
    <dbReference type="NCBI Taxonomy" id="1340428"/>
    <lineage>
        <taxon>Eukaryota</taxon>
        <taxon>Fungi</taxon>
        <taxon>Dikarya</taxon>
        <taxon>Ascomycota</taxon>
        <taxon>Pezizomycotina</taxon>
        <taxon>Dothideomycetes</taxon>
        <taxon>Pleosporomycetidae</taxon>
        <taxon>Pleosporales</taxon>
        <taxon>Sporormiaceae</taxon>
        <taxon>Sporormia</taxon>
    </lineage>
</organism>
<dbReference type="AlphaFoldDB" id="A0A6A6V7U8"/>
<dbReference type="EMBL" id="MU006576">
    <property type="protein sequence ID" value="KAF2746742.1"/>
    <property type="molecule type" value="Genomic_DNA"/>
</dbReference>
<gene>
    <name evidence="1" type="ORF">M011DRAFT_77931</name>
</gene>
<protein>
    <submittedName>
        <fullName evidence="1">Uncharacterized protein</fullName>
    </submittedName>
</protein>
<dbReference type="Proteomes" id="UP000799440">
    <property type="component" value="Unassembled WGS sequence"/>
</dbReference>
<evidence type="ECO:0000313" key="1">
    <source>
        <dbReference type="EMBL" id="KAF2746742.1"/>
    </source>
</evidence>
<sequence length="332" mass="35733">MSRFLLHLFSILYPISSYPTYMASLIRLAVRAPTLAFALYTIAVVLLKDPPLPPERSTVSIDNGPYNRSSAGATSTYLSQSTYSATFPLSSNVPTFLSSLVQPSQVEYAPSVTIDEATATSKVDLKVNIDDPTSTTLVEFTVASVGSLEQASGATSTVSFDAAVAQDPQESLDIVPLASATVLSDETVFTESSIVTVGAQDDGIDTSAATTGTLEKLPQQVCLLLEQAAHWLVSLSRALFHCSHCPAGHGSQLWRLLKHTIFLLTFPPTVTPTTKTQQRFPSHDGHCMAQTCFVAATPAGSRHWQRLPKRLRCDSAVSCTIRRLTSYAAFQG</sequence>
<keyword evidence="2" id="KW-1185">Reference proteome</keyword>